<feature type="signal peptide" evidence="1">
    <location>
        <begin position="1"/>
        <end position="33"/>
    </location>
</feature>
<dbReference type="AlphaFoldDB" id="A0A840CG49"/>
<name>A0A840CG49_9RHOB</name>
<accession>A0A840CG49</accession>
<reference evidence="2" key="1">
    <citation type="submission" date="2020-08" db="EMBL/GenBank/DDBJ databases">
        <title>Genomic Encyclopedia of Type Strains, Phase IV (KMG-IV): sequencing the most valuable type-strain genomes for metagenomic binning, comparative biology and taxonomic classification.</title>
        <authorList>
            <person name="Goeker M."/>
        </authorList>
    </citation>
    <scope>NUCLEOTIDE SEQUENCE [LARGE SCALE GENOMIC DNA]</scope>
    <source>
        <strain evidence="2">DSM 105040</strain>
    </source>
</reference>
<keyword evidence="3" id="KW-1185">Reference proteome</keyword>
<evidence type="ECO:0000313" key="3">
    <source>
        <dbReference type="Proteomes" id="UP000585681"/>
    </source>
</evidence>
<feature type="chain" id="PRO_5032377461" evidence="1">
    <location>
        <begin position="34"/>
        <end position="134"/>
    </location>
</feature>
<dbReference type="EMBL" id="JACIEQ010000003">
    <property type="protein sequence ID" value="MBB4022468.1"/>
    <property type="molecule type" value="Genomic_DNA"/>
</dbReference>
<proteinExistence type="predicted"/>
<comment type="caution">
    <text evidence="2">The sequence shown here is derived from an EMBL/GenBank/DDBJ whole genome shotgun (WGS) entry which is preliminary data.</text>
</comment>
<evidence type="ECO:0000256" key="1">
    <source>
        <dbReference type="SAM" id="SignalP"/>
    </source>
</evidence>
<dbReference type="RefSeq" id="WP_157445595.1">
    <property type="nucleotide sequence ID" value="NZ_JACIEQ010000003.1"/>
</dbReference>
<keyword evidence="1" id="KW-0732">Signal</keyword>
<protein>
    <submittedName>
        <fullName evidence="2">Uncharacterized protein</fullName>
    </submittedName>
</protein>
<evidence type="ECO:0000313" key="2">
    <source>
        <dbReference type="EMBL" id="MBB4022468.1"/>
    </source>
</evidence>
<gene>
    <name evidence="2" type="ORF">GGR17_002287</name>
</gene>
<dbReference type="Proteomes" id="UP000585681">
    <property type="component" value="Unassembled WGS sequence"/>
</dbReference>
<organism evidence="2 3">
    <name type="scientific">Actibacterium naphthalenivorans</name>
    <dbReference type="NCBI Taxonomy" id="1614693"/>
    <lineage>
        <taxon>Bacteria</taxon>
        <taxon>Pseudomonadati</taxon>
        <taxon>Pseudomonadota</taxon>
        <taxon>Alphaproteobacteria</taxon>
        <taxon>Rhodobacterales</taxon>
        <taxon>Roseobacteraceae</taxon>
        <taxon>Actibacterium</taxon>
    </lineage>
</organism>
<sequence length="134" mass="14081">MHLQLHIFAWLKSLVCLCFAIALVFSLPSVSHAASGMHGNHHTVAASREHADSAGSHGTTPSASLHETCGSMSTADDGDQFSTQCCGGICVSGVLIETGVGFSDHVTSSRYAARLVQTTSIKPAGFLRPPRFLI</sequence>